<dbReference type="AlphaFoldDB" id="A0A919JJE4"/>
<evidence type="ECO:0000313" key="2">
    <source>
        <dbReference type="EMBL" id="GIE50217.1"/>
    </source>
</evidence>
<dbReference type="EMBL" id="BOMQ01000045">
    <property type="protein sequence ID" value="GIE50217.1"/>
    <property type="molecule type" value="Genomic_DNA"/>
</dbReference>
<dbReference type="RefSeq" id="WP_203769898.1">
    <property type="nucleotide sequence ID" value="NZ_BAAAYJ010000007.1"/>
</dbReference>
<dbReference type="Proteomes" id="UP000647172">
    <property type="component" value="Unassembled WGS sequence"/>
</dbReference>
<dbReference type="Pfam" id="PF18029">
    <property type="entry name" value="Glyoxalase_6"/>
    <property type="match status" value="1"/>
</dbReference>
<dbReference type="Gene3D" id="3.10.180.10">
    <property type="entry name" value="2,3-Dihydroxybiphenyl 1,2-Dioxygenase, domain 1"/>
    <property type="match status" value="1"/>
</dbReference>
<protein>
    <submittedName>
        <fullName evidence="2">Glyoxalase</fullName>
    </submittedName>
</protein>
<dbReference type="InterPro" id="IPR029068">
    <property type="entry name" value="Glyas_Bleomycin-R_OHBP_Dase"/>
</dbReference>
<proteinExistence type="predicted"/>
<feature type="domain" description="VOC" evidence="1">
    <location>
        <begin position="8"/>
        <end position="126"/>
    </location>
</feature>
<name>A0A919JJE4_9ACTN</name>
<reference evidence="2" key="1">
    <citation type="submission" date="2021-01" db="EMBL/GenBank/DDBJ databases">
        <title>Whole genome shotgun sequence of Actinoplanes nipponensis NBRC 14063.</title>
        <authorList>
            <person name="Komaki H."/>
            <person name="Tamura T."/>
        </authorList>
    </citation>
    <scope>NUCLEOTIDE SEQUENCE</scope>
    <source>
        <strain evidence="2">NBRC 14063</strain>
    </source>
</reference>
<comment type="caution">
    <text evidence="2">The sequence shown here is derived from an EMBL/GenBank/DDBJ whole genome shotgun (WGS) entry which is preliminary data.</text>
</comment>
<dbReference type="InterPro" id="IPR041581">
    <property type="entry name" value="Glyoxalase_6"/>
</dbReference>
<evidence type="ECO:0000313" key="3">
    <source>
        <dbReference type="Proteomes" id="UP000647172"/>
    </source>
</evidence>
<keyword evidence="3" id="KW-1185">Reference proteome</keyword>
<evidence type="ECO:0000259" key="1">
    <source>
        <dbReference type="PROSITE" id="PS51819"/>
    </source>
</evidence>
<sequence>MLGRNSSHFWGVVLETSDPLALAQFYAALMEWQIVKEEPDFVGVAPMGSHVEYLAFQRSADYVPPTWPNEPGAQQMQMHLDIEVPRLAPAVAAAVAAGATEAAFQPQDTVRVMLDPAGHPFCLYVDTSA</sequence>
<accession>A0A919JJE4</accession>
<gene>
    <name evidence="2" type="ORF">Ani05nite_37510</name>
</gene>
<organism evidence="2 3">
    <name type="scientific">Actinoplanes nipponensis</name>
    <dbReference type="NCBI Taxonomy" id="135950"/>
    <lineage>
        <taxon>Bacteria</taxon>
        <taxon>Bacillati</taxon>
        <taxon>Actinomycetota</taxon>
        <taxon>Actinomycetes</taxon>
        <taxon>Micromonosporales</taxon>
        <taxon>Micromonosporaceae</taxon>
        <taxon>Actinoplanes</taxon>
    </lineage>
</organism>
<dbReference type="SUPFAM" id="SSF54593">
    <property type="entry name" value="Glyoxalase/Bleomycin resistance protein/Dihydroxybiphenyl dioxygenase"/>
    <property type="match status" value="1"/>
</dbReference>
<dbReference type="PANTHER" id="PTHR35908:SF1">
    <property type="entry name" value="CONSERVED PROTEIN"/>
    <property type="match status" value="1"/>
</dbReference>
<dbReference type="PANTHER" id="PTHR35908">
    <property type="entry name" value="HYPOTHETICAL FUSION PROTEIN"/>
    <property type="match status" value="1"/>
</dbReference>
<dbReference type="PROSITE" id="PS51819">
    <property type="entry name" value="VOC"/>
    <property type="match status" value="1"/>
</dbReference>
<dbReference type="InterPro" id="IPR037523">
    <property type="entry name" value="VOC_core"/>
</dbReference>